<reference evidence="2" key="2">
    <citation type="journal article" date="2021" name="PeerJ">
        <title>Extensive microbial diversity within the chicken gut microbiome revealed by metagenomics and culture.</title>
        <authorList>
            <person name="Gilroy R."/>
            <person name="Ravi A."/>
            <person name="Getino M."/>
            <person name="Pursley I."/>
            <person name="Horton D.L."/>
            <person name="Alikhan N.F."/>
            <person name="Baker D."/>
            <person name="Gharbi K."/>
            <person name="Hall N."/>
            <person name="Watson M."/>
            <person name="Adriaenssens E.M."/>
            <person name="Foster-Nyarko E."/>
            <person name="Jarju S."/>
            <person name="Secka A."/>
            <person name="Antonio M."/>
            <person name="Oren A."/>
            <person name="Chaudhuri R.R."/>
            <person name="La Ragione R."/>
            <person name="Hildebrand F."/>
            <person name="Pallen M.J."/>
        </authorList>
    </citation>
    <scope>NUCLEOTIDE SEQUENCE</scope>
    <source>
        <strain evidence="2">17073</strain>
    </source>
</reference>
<sequence length="434" mass="48336">MKKSSIFSICVAASLALPFFSCSDEPVVPTVEASIEIVRPEGIDDLQILKETVVFRNLSSGEEMRFDSTEGLAIPVGIYECSYEAEATYVNAGDEESAVVEGRLIGNAESVQVTAAGFKLVLPVYLSVDKDDFIFEEIFFTGTRRASGSSYIGDTYFKIYNNTDHVLYADGLAICESKFKSTQFYTYTPDIRQDEMTVHAIYVIPGNGTEHPVAPGESLVICDTGIDHRISNPNSFDLSDADFEWYDESTNPSHTDIDSPTVPNLDKWYCYTLTVFVPHNRGFSSFALARIPIGKEAYLSDYYYDYEYTIYVPAGTFPMSGSAYRLPNEWIVDGVNCSVETDREWNVLPPSIDAGWTHCGAMDSDENRFFKSIRRKMLYLTDDGIRVLKDTNNSTADFNPDCVPSLVEMQHAAIDASGTKAERVTYDGVQPVES</sequence>
<evidence type="ECO:0000256" key="1">
    <source>
        <dbReference type="SAM" id="SignalP"/>
    </source>
</evidence>
<gene>
    <name evidence="2" type="ORF">IAD18_00150</name>
</gene>
<dbReference type="AlphaFoldDB" id="A0A9D1LFQ8"/>
<dbReference type="Pfam" id="PF16215">
    <property type="entry name" value="DUF4876"/>
    <property type="match status" value="1"/>
</dbReference>
<evidence type="ECO:0000313" key="3">
    <source>
        <dbReference type="Proteomes" id="UP000824076"/>
    </source>
</evidence>
<name>A0A9D1LFQ8_9BACT</name>
<accession>A0A9D1LFQ8</accession>
<dbReference type="Proteomes" id="UP000824076">
    <property type="component" value="Unassembled WGS sequence"/>
</dbReference>
<feature type="chain" id="PRO_5038953167" evidence="1">
    <location>
        <begin position="24"/>
        <end position="434"/>
    </location>
</feature>
<feature type="signal peptide" evidence="1">
    <location>
        <begin position="1"/>
        <end position="23"/>
    </location>
</feature>
<proteinExistence type="predicted"/>
<keyword evidence="1" id="KW-0732">Signal</keyword>
<comment type="caution">
    <text evidence="2">The sequence shown here is derived from an EMBL/GenBank/DDBJ whole genome shotgun (WGS) entry which is preliminary data.</text>
</comment>
<reference evidence="2" key="1">
    <citation type="submission" date="2020-10" db="EMBL/GenBank/DDBJ databases">
        <authorList>
            <person name="Gilroy R."/>
        </authorList>
    </citation>
    <scope>NUCLEOTIDE SEQUENCE</scope>
    <source>
        <strain evidence="2">17073</strain>
    </source>
</reference>
<dbReference type="InterPro" id="IPR032627">
    <property type="entry name" value="DUF4876"/>
</dbReference>
<evidence type="ECO:0000313" key="2">
    <source>
        <dbReference type="EMBL" id="HIU38064.1"/>
    </source>
</evidence>
<protein>
    <submittedName>
        <fullName evidence="2">DUF4876 domain-containing protein</fullName>
    </submittedName>
</protein>
<dbReference type="EMBL" id="DVMS01000005">
    <property type="protein sequence ID" value="HIU38064.1"/>
    <property type="molecule type" value="Genomic_DNA"/>
</dbReference>
<organism evidence="2 3">
    <name type="scientific">Candidatus Limisoma intestinavium</name>
    <dbReference type="NCBI Taxonomy" id="2840856"/>
    <lineage>
        <taxon>Bacteria</taxon>
        <taxon>Pseudomonadati</taxon>
        <taxon>Bacteroidota</taxon>
        <taxon>Bacteroidia</taxon>
        <taxon>Bacteroidales</taxon>
        <taxon>Candidatus Limisoma</taxon>
    </lineage>
</organism>